<dbReference type="GO" id="GO:0046872">
    <property type="term" value="F:metal ion binding"/>
    <property type="evidence" value="ECO:0007669"/>
    <property type="project" value="UniProtKB-UniRule"/>
</dbReference>
<comment type="similarity">
    <text evidence="3 14 15">Belongs to the HemJ family.</text>
</comment>
<evidence type="ECO:0000256" key="9">
    <source>
        <dbReference type="ARBA" id="ARBA00022989"/>
    </source>
</evidence>
<keyword evidence="8 14" id="KW-0479">Metal-binding</keyword>
<dbReference type="HAMAP" id="MF_02239">
    <property type="entry name" value="HemJ"/>
    <property type="match status" value="1"/>
</dbReference>
<sequence>MSYLVVKSLHLFFVVAWFAGLFYLPRLYVNLAMSETPAERERLLLMSGKLYRFMTPLAGLALLLGLWLWFGFGISGGWLHAKLLLVAGLVGYHFWCRKLLADFAAGRNRRSHRWFRVFNEAPVLVLLAVILLVIVKPF</sequence>
<feature type="binding site" description="axial binding residue" evidence="14">
    <location>
        <position position="10"/>
    </location>
    <ligand>
        <name>heme</name>
        <dbReference type="ChEBI" id="CHEBI:30413"/>
    </ligand>
    <ligandPart>
        <name>Fe</name>
        <dbReference type="ChEBI" id="CHEBI:18248"/>
    </ligandPart>
</feature>
<evidence type="ECO:0000256" key="8">
    <source>
        <dbReference type="ARBA" id="ARBA00022723"/>
    </source>
</evidence>
<evidence type="ECO:0000256" key="12">
    <source>
        <dbReference type="ARBA" id="ARBA00023136"/>
    </source>
</evidence>
<comment type="subcellular location">
    <subcellularLocation>
        <location evidence="1 14">Cell membrane</location>
        <topology evidence="1 14">Multi-pass membrane protein</topology>
    </subcellularLocation>
</comment>
<dbReference type="Pfam" id="PF03653">
    <property type="entry name" value="UPF0093"/>
    <property type="match status" value="1"/>
</dbReference>
<dbReference type="RefSeq" id="WP_012695508.1">
    <property type="nucleotide sequence ID" value="NZ_CP022115.1"/>
</dbReference>
<gene>
    <name evidence="16" type="ORF">LHGZ1_0019</name>
</gene>
<evidence type="ECO:0000256" key="11">
    <source>
        <dbReference type="ARBA" id="ARBA00023004"/>
    </source>
</evidence>
<dbReference type="GO" id="GO:0006782">
    <property type="term" value="P:protoporphyrinogen IX biosynthetic process"/>
    <property type="evidence" value="ECO:0007669"/>
    <property type="project" value="UniProtKB-UniRule"/>
</dbReference>
<evidence type="ECO:0000256" key="1">
    <source>
        <dbReference type="ARBA" id="ARBA00004651"/>
    </source>
</evidence>
<dbReference type="GO" id="GO:0070818">
    <property type="term" value="F:protoporphyrinogen oxidase activity"/>
    <property type="evidence" value="ECO:0007669"/>
    <property type="project" value="UniProtKB-UniRule"/>
</dbReference>
<feature type="transmembrane region" description="Helical" evidence="14">
    <location>
        <begin position="117"/>
        <end position="135"/>
    </location>
</feature>
<organism evidence="16 17">
    <name type="scientific">Laribacter hongkongensis</name>
    <dbReference type="NCBI Taxonomy" id="168471"/>
    <lineage>
        <taxon>Bacteria</taxon>
        <taxon>Pseudomonadati</taxon>
        <taxon>Pseudomonadota</taxon>
        <taxon>Betaproteobacteria</taxon>
        <taxon>Neisseriales</taxon>
        <taxon>Aquaspirillaceae</taxon>
        <taxon>Laribacter</taxon>
    </lineage>
</organism>
<evidence type="ECO:0000313" key="17">
    <source>
        <dbReference type="Proteomes" id="UP000197424"/>
    </source>
</evidence>
<evidence type="ECO:0000313" key="16">
    <source>
        <dbReference type="EMBL" id="ASJ22850.1"/>
    </source>
</evidence>
<accession>A0A248LDJ6</accession>
<feature type="transmembrane region" description="Helical" evidence="14">
    <location>
        <begin position="78"/>
        <end position="96"/>
    </location>
</feature>
<dbReference type="UniPathway" id="UPA00251">
    <property type="reaction ID" value="UER00324"/>
</dbReference>
<protein>
    <recommendedName>
        <fullName evidence="4 14">Protoporphyrinogen IX oxidase</fullName>
        <shortName evidence="14">PPO</shortName>
        <ecNumber evidence="14 15">1.3.99.-</ecNumber>
    </recommendedName>
</protein>
<comment type="subunit">
    <text evidence="14">Homodimer.</text>
</comment>
<keyword evidence="10 14" id="KW-0560">Oxidoreductase</keyword>
<evidence type="ECO:0000256" key="10">
    <source>
        <dbReference type="ARBA" id="ARBA00023002"/>
    </source>
</evidence>
<keyword evidence="6 14" id="KW-0349">Heme</keyword>
<dbReference type="Proteomes" id="UP000197424">
    <property type="component" value="Chromosome"/>
</dbReference>
<keyword evidence="9 14" id="KW-1133">Transmembrane helix</keyword>
<dbReference type="EMBL" id="CP022115">
    <property type="protein sequence ID" value="ASJ22850.1"/>
    <property type="molecule type" value="Genomic_DNA"/>
</dbReference>
<evidence type="ECO:0000256" key="15">
    <source>
        <dbReference type="PIRNR" id="PIRNR004638"/>
    </source>
</evidence>
<proteinExistence type="inferred from homology"/>
<dbReference type="PANTHER" id="PTHR40255">
    <property type="entry name" value="UPF0093 MEMBRANE PROTEIN SLR1790"/>
    <property type="match status" value="1"/>
</dbReference>
<dbReference type="OrthoDB" id="9800824at2"/>
<feature type="transmembrane region" description="Helical" evidence="14">
    <location>
        <begin position="12"/>
        <end position="29"/>
    </location>
</feature>
<reference evidence="17" key="1">
    <citation type="submission" date="2017-06" db="EMBL/GenBank/DDBJ databases">
        <title>Whole genome sequence of Laribacter hongkongensis LHGZ1.</title>
        <authorList>
            <person name="Chen D."/>
            <person name="Wu H."/>
            <person name="Chen J."/>
        </authorList>
    </citation>
    <scope>NUCLEOTIDE SEQUENCE [LARGE SCALE GENOMIC DNA]</scope>
    <source>
        <strain evidence="17">LHGZ1</strain>
    </source>
</reference>
<dbReference type="InterPro" id="IPR005265">
    <property type="entry name" value="HemJ-like"/>
</dbReference>
<comment type="pathway">
    <text evidence="2 14 15">Porphyrin-containing compound metabolism; protoporphyrin-IX biosynthesis; protoporphyrin-IX from protoporphyrinogen-IX: step 1/1.</text>
</comment>
<keyword evidence="7 14" id="KW-0812">Transmembrane</keyword>
<dbReference type="PIRSF" id="PIRSF004638">
    <property type="entry name" value="UCP004638"/>
    <property type="match status" value="1"/>
</dbReference>
<comment type="function">
    <text evidence="14 15">Catalyzes the oxidation of protoporphyrinogen IX to protoporphyrin IX.</text>
</comment>
<evidence type="ECO:0000256" key="13">
    <source>
        <dbReference type="ARBA" id="ARBA00048390"/>
    </source>
</evidence>
<keyword evidence="5 14" id="KW-1003">Cell membrane</keyword>
<feature type="transmembrane region" description="Helical" evidence="14">
    <location>
        <begin position="50"/>
        <end position="72"/>
    </location>
</feature>
<evidence type="ECO:0000256" key="4">
    <source>
        <dbReference type="ARBA" id="ARBA00017504"/>
    </source>
</evidence>
<evidence type="ECO:0000256" key="7">
    <source>
        <dbReference type="ARBA" id="ARBA00022692"/>
    </source>
</evidence>
<comment type="cofactor">
    <cofactor evidence="14 15">
        <name>heme b</name>
        <dbReference type="ChEBI" id="CHEBI:60344"/>
    </cofactor>
    <text evidence="14 15">Binds 1 heme b (iron(II)-protoporphyrin IX) group per subunit.</text>
</comment>
<evidence type="ECO:0000256" key="2">
    <source>
        <dbReference type="ARBA" id="ARBA00005073"/>
    </source>
</evidence>
<dbReference type="GO" id="GO:0005886">
    <property type="term" value="C:plasma membrane"/>
    <property type="evidence" value="ECO:0007669"/>
    <property type="project" value="UniProtKB-SubCell"/>
</dbReference>
<evidence type="ECO:0000256" key="5">
    <source>
        <dbReference type="ARBA" id="ARBA00022475"/>
    </source>
</evidence>
<feature type="binding site" description="axial binding residue" evidence="14">
    <location>
        <position position="82"/>
    </location>
    <ligand>
        <name>heme</name>
        <dbReference type="ChEBI" id="CHEBI:30413"/>
    </ligand>
    <ligandPart>
        <name>Fe</name>
        <dbReference type="ChEBI" id="CHEBI:18248"/>
    </ligandPart>
</feature>
<evidence type="ECO:0000256" key="6">
    <source>
        <dbReference type="ARBA" id="ARBA00022617"/>
    </source>
</evidence>
<keyword evidence="11 14" id="KW-0408">Iron</keyword>
<name>A0A248LDJ6_9NEIS</name>
<evidence type="ECO:0000256" key="3">
    <source>
        <dbReference type="ARBA" id="ARBA00006501"/>
    </source>
</evidence>
<comment type="catalytic activity">
    <reaction evidence="13 14 15">
        <text>protoporphyrinogen IX + 3 A = protoporphyrin IX + 3 AH2</text>
        <dbReference type="Rhea" id="RHEA:62000"/>
        <dbReference type="ChEBI" id="CHEBI:13193"/>
        <dbReference type="ChEBI" id="CHEBI:17499"/>
        <dbReference type="ChEBI" id="CHEBI:57306"/>
        <dbReference type="ChEBI" id="CHEBI:57307"/>
    </reaction>
</comment>
<dbReference type="OMA" id="QGWMHAK"/>
<dbReference type="EC" id="1.3.99.-" evidence="14 15"/>
<dbReference type="PANTHER" id="PTHR40255:SF1">
    <property type="entry name" value="PROTOPORPHYRINOGEN IX OXIDASE"/>
    <property type="match status" value="1"/>
</dbReference>
<dbReference type="AlphaFoldDB" id="A0A248LDJ6"/>
<evidence type="ECO:0000256" key="14">
    <source>
        <dbReference type="HAMAP-Rule" id="MF_02239"/>
    </source>
</evidence>
<keyword evidence="12 14" id="KW-0472">Membrane</keyword>